<dbReference type="GO" id="GO:0016705">
    <property type="term" value="F:oxidoreductase activity, acting on paired donors, with incorporation or reduction of molecular oxygen"/>
    <property type="evidence" value="ECO:0007669"/>
    <property type="project" value="InterPro"/>
</dbReference>
<keyword evidence="5" id="KW-0560">Oxidoreductase</keyword>
<dbReference type="InterPro" id="IPR036396">
    <property type="entry name" value="Cyt_P450_sf"/>
</dbReference>
<evidence type="ECO:0000256" key="6">
    <source>
        <dbReference type="ARBA" id="ARBA00023136"/>
    </source>
</evidence>
<evidence type="ECO:0000313" key="8">
    <source>
        <dbReference type="Proteomes" id="UP000236291"/>
    </source>
</evidence>
<dbReference type="GO" id="GO:0004497">
    <property type="term" value="F:monooxygenase activity"/>
    <property type="evidence" value="ECO:0007669"/>
    <property type="project" value="InterPro"/>
</dbReference>
<dbReference type="AlphaFoldDB" id="A0A2K3KST0"/>
<evidence type="ECO:0000256" key="1">
    <source>
        <dbReference type="ARBA" id="ARBA00004167"/>
    </source>
</evidence>
<organism evidence="7 8">
    <name type="scientific">Trifolium pratense</name>
    <name type="common">Red clover</name>
    <dbReference type="NCBI Taxonomy" id="57577"/>
    <lineage>
        <taxon>Eukaryota</taxon>
        <taxon>Viridiplantae</taxon>
        <taxon>Streptophyta</taxon>
        <taxon>Embryophyta</taxon>
        <taxon>Tracheophyta</taxon>
        <taxon>Spermatophyta</taxon>
        <taxon>Magnoliopsida</taxon>
        <taxon>eudicotyledons</taxon>
        <taxon>Gunneridae</taxon>
        <taxon>Pentapetalae</taxon>
        <taxon>rosids</taxon>
        <taxon>fabids</taxon>
        <taxon>Fabales</taxon>
        <taxon>Fabaceae</taxon>
        <taxon>Papilionoideae</taxon>
        <taxon>50 kb inversion clade</taxon>
        <taxon>NPAAA clade</taxon>
        <taxon>Hologalegina</taxon>
        <taxon>IRL clade</taxon>
        <taxon>Trifolieae</taxon>
        <taxon>Trifolium</taxon>
    </lineage>
</organism>
<keyword evidence="4" id="KW-1133">Transmembrane helix</keyword>
<keyword evidence="3" id="KW-0812">Transmembrane</keyword>
<dbReference type="InterPro" id="IPR050193">
    <property type="entry name" value="Cytochrome_P450_71"/>
</dbReference>
<protein>
    <submittedName>
        <fullName evidence="7">Cytochrome p450 71a26-like protein</fullName>
    </submittedName>
</protein>
<name>A0A2K3KST0_TRIPR</name>
<dbReference type="EMBL" id="ASHM01247189">
    <property type="protein sequence ID" value="PNX69352.1"/>
    <property type="molecule type" value="Genomic_DNA"/>
</dbReference>
<dbReference type="InterPro" id="IPR001128">
    <property type="entry name" value="Cyt_P450"/>
</dbReference>
<accession>A0A2K3KST0</accession>
<evidence type="ECO:0000256" key="3">
    <source>
        <dbReference type="ARBA" id="ARBA00022692"/>
    </source>
</evidence>
<dbReference type="Gene3D" id="1.10.630.10">
    <property type="entry name" value="Cytochrome P450"/>
    <property type="match status" value="1"/>
</dbReference>
<evidence type="ECO:0000256" key="5">
    <source>
        <dbReference type="ARBA" id="ARBA00023002"/>
    </source>
</evidence>
<reference evidence="7 8" key="1">
    <citation type="journal article" date="2014" name="Am. J. Bot.">
        <title>Genome assembly and annotation for red clover (Trifolium pratense; Fabaceae).</title>
        <authorList>
            <person name="Istvanek J."/>
            <person name="Jaros M."/>
            <person name="Krenek A."/>
            <person name="Repkova J."/>
        </authorList>
    </citation>
    <scope>NUCLEOTIDE SEQUENCE [LARGE SCALE GENOMIC DNA]</scope>
    <source>
        <strain evidence="8">cv. Tatra</strain>
        <tissue evidence="7">Young leaves</tissue>
    </source>
</reference>
<dbReference type="STRING" id="57577.A0A2K3KST0"/>
<dbReference type="GO" id="GO:0020037">
    <property type="term" value="F:heme binding"/>
    <property type="evidence" value="ECO:0007669"/>
    <property type="project" value="InterPro"/>
</dbReference>
<sequence>MEDVKLNGYDIPAGTQVIINAWAIARDPSSWDEPLEFKPE</sequence>
<comment type="caution">
    <text evidence="7">The sequence shown here is derived from an EMBL/GenBank/DDBJ whole genome shotgun (WGS) entry which is preliminary data.</text>
</comment>
<feature type="non-terminal residue" evidence="7">
    <location>
        <position position="40"/>
    </location>
</feature>
<dbReference type="GO" id="GO:0005506">
    <property type="term" value="F:iron ion binding"/>
    <property type="evidence" value="ECO:0007669"/>
    <property type="project" value="InterPro"/>
</dbReference>
<dbReference type="SUPFAM" id="SSF48264">
    <property type="entry name" value="Cytochrome P450"/>
    <property type="match status" value="1"/>
</dbReference>
<dbReference type="PANTHER" id="PTHR47956">
    <property type="entry name" value="CYTOCHROME P450 71B11-RELATED"/>
    <property type="match status" value="1"/>
</dbReference>
<evidence type="ECO:0000256" key="2">
    <source>
        <dbReference type="ARBA" id="ARBA00010617"/>
    </source>
</evidence>
<dbReference type="Proteomes" id="UP000236291">
    <property type="component" value="Unassembled WGS sequence"/>
</dbReference>
<gene>
    <name evidence="7" type="ORF">L195_g064392</name>
</gene>
<keyword evidence="6" id="KW-0472">Membrane</keyword>
<comment type="similarity">
    <text evidence="2">Belongs to the cytochrome P450 family.</text>
</comment>
<evidence type="ECO:0000256" key="4">
    <source>
        <dbReference type="ARBA" id="ARBA00022989"/>
    </source>
</evidence>
<dbReference type="GO" id="GO:0016020">
    <property type="term" value="C:membrane"/>
    <property type="evidence" value="ECO:0007669"/>
    <property type="project" value="UniProtKB-SubCell"/>
</dbReference>
<reference evidence="7 8" key="2">
    <citation type="journal article" date="2017" name="Front. Plant Sci.">
        <title>Gene Classification and Mining of Molecular Markers Useful in Red Clover (Trifolium pratense) Breeding.</title>
        <authorList>
            <person name="Istvanek J."/>
            <person name="Dluhosova J."/>
            <person name="Dluhos P."/>
            <person name="Patkova L."/>
            <person name="Nedelnik J."/>
            <person name="Repkova J."/>
        </authorList>
    </citation>
    <scope>NUCLEOTIDE SEQUENCE [LARGE SCALE GENOMIC DNA]</scope>
    <source>
        <strain evidence="8">cv. Tatra</strain>
        <tissue evidence="7">Young leaves</tissue>
    </source>
</reference>
<dbReference type="PANTHER" id="PTHR47956:SF4">
    <property type="entry name" value="CYTOCHROME P450 71A21-RELATED"/>
    <property type="match status" value="1"/>
</dbReference>
<dbReference type="Pfam" id="PF00067">
    <property type="entry name" value="p450"/>
    <property type="match status" value="1"/>
</dbReference>
<proteinExistence type="inferred from homology"/>
<evidence type="ECO:0000313" key="7">
    <source>
        <dbReference type="EMBL" id="PNX69352.1"/>
    </source>
</evidence>
<comment type="subcellular location">
    <subcellularLocation>
        <location evidence="1">Membrane</location>
        <topology evidence="1">Single-pass membrane protein</topology>
    </subcellularLocation>
</comment>